<dbReference type="Pfam" id="PF00753">
    <property type="entry name" value="Lactamase_B"/>
    <property type="match status" value="1"/>
</dbReference>
<dbReference type="InterPro" id="IPR036866">
    <property type="entry name" value="RibonucZ/Hydroxyglut_hydro"/>
</dbReference>
<dbReference type="SUPFAM" id="SSF56281">
    <property type="entry name" value="Metallo-hydrolase/oxidoreductase"/>
    <property type="match status" value="1"/>
</dbReference>
<dbReference type="InterPro" id="IPR050662">
    <property type="entry name" value="Sec-metab_biosynth-thioest"/>
</dbReference>
<dbReference type="RefSeq" id="WP_205187875.1">
    <property type="nucleotide sequence ID" value="NZ_JAFBFC010000004.1"/>
</dbReference>
<dbReference type="Gene3D" id="3.60.15.10">
    <property type="entry name" value="Ribonuclease Z/Hydroxyacylglutathione hydrolase-like"/>
    <property type="match status" value="1"/>
</dbReference>
<sequence length="270" mass="31059">MIEISTHSGVVCAKGTVSLQDAHMNIYVFLTDNMLVDTGPESLLQEFIPLYRLESFDFVALTHLHEDHTGCAPWIEQNKHIPIYIHEMSIDDSTKEGSYPRYRQHFWGARHPFHPKPLQSTFTSENYKWTSIYTPGHADDHMVFLNNDTGMLFSGDLFVTPKTKIIMRDESISTIIESIRTVLQHDFQEMFCSHAGYVKDGKVMLQRKLSYLEELEGKILHLHNQGQTIQEIKKALFPVPYPLITLSEHEWDSEHIVTSVVNAQSSSIKK</sequence>
<dbReference type="EMBL" id="JAFBFC010000004">
    <property type="protein sequence ID" value="MBM7703881.1"/>
    <property type="molecule type" value="Genomic_DNA"/>
</dbReference>
<evidence type="ECO:0000259" key="1">
    <source>
        <dbReference type="SMART" id="SM00849"/>
    </source>
</evidence>
<keyword evidence="3" id="KW-1185">Reference proteome</keyword>
<accession>A0ABS2QWP0</accession>
<dbReference type="PANTHER" id="PTHR23131:SF0">
    <property type="entry name" value="ENDORIBONUCLEASE LACTB2"/>
    <property type="match status" value="1"/>
</dbReference>
<name>A0ABS2QWP0_9BACI</name>
<comment type="caution">
    <text evidence="2">The sequence shown here is derived from an EMBL/GenBank/DDBJ whole genome shotgun (WGS) entry which is preliminary data.</text>
</comment>
<reference evidence="2 3" key="1">
    <citation type="submission" date="2021-01" db="EMBL/GenBank/DDBJ databases">
        <title>Genomic Encyclopedia of Type Strains, Phase IV (KMG-IV): sequencing the most valuable type-strain genomes for metagenomic binning, comparative biology and taxonomic classification.</title>
        <authorList>
            <person name="Goeker M."/>
        </authorList>
    </citation>
    <scope>NUCLEOTIDE SEQUENCE [LARGE SCALE GENOMIC DNA]</scope>
    <source>
        <strain evidence="2 3">DSM 104297</strain>
    </source>
</reference>
<evidence type="ECO:0000313" key="3">
    <source>
        <dbReference type="Proteomes" id="UP000809829"/>
    </source>
</evidence>
<proteinExistence type="predicted"/>
<evidence type="ECO:0000313" key="2">
    <source>
        <dbReference type="EMBL" id="MBM7703881.1"/>
    </source>
</evidence>
<dbReference type="InterPro" id="IPR001279">
    <property type="entry name" value="Metallo-B-lactamas"/>
</dbReference>
<protein>
    <submittedName>
        <fullName evidence="2">Glyoxylase-like metal-dependent hydrolase (Beta-lactamase superfamily II)</fullName>
    </submittedName>
</protein>
<dbReference type="Proteomes" id="UP000809829">
    <property type="component" value="Unassembled WGS sequence"/>
</dbReference>
<dbReference type="PANTHER" id="PTHR23131">
    <property type="entry name" value="ENDORIBONUCLEASE LACTB2"/>
    <property type="match status" value="1"/>
</dbReference>
<organism evidence="2 3">
    <name type="scientific">Priestia iocasae</name>
    <dbReference type="NCBI Taxonomy" id="2291674"/>
    <lineage>
        <taxon>Bacteria</taxon>
        <taxon>Bacillati</taxon>
        <taxon>Bacillota</taxon>
        <taxon>Bacilli</taxon>
        <taxon>Bacillales</taxon>
        <taxon>Bacillaceae</taxon>
        <taxon>Priestia</taxon>
    </lineage>
</organism>
<feature type="domain" description="Metallo-beta-lactamase" evidence="1">
    <location>
        <begin position="23"/>
        <end position="194"/>
    </location>
</feature>
<gene>
    <name evidence="2" type="ORF">JOC83_002730</name>
</gene>
<dbReference type="SMART" id="SM00849">
    <property type="entry name" value="Lactamase_B"/>
    <property type="match status" value="1"/>
</dbReference>